<keyword evidence="6" id="KW-0804">Transcription</keyword>
<keyword evidence="2 8" id="KW-0863">Zinc-finger</keyword>
<evidence type="ECO:0000256" key="5">
    <source>
        <dbReference type="ARBA" id="ARBA00023125"/>
    </source>
</evidence>
<accession>A0A445HBY7</accession>
<proteinExistence type="predicted"/>
<feature type="compositionally biased region" description="Polar residues" evidence="9">
    <location>
        <begin position="39"/>
        <end position="49"/>
    </location>
</feature>
<dbReference type="PANTHER" id="PTHR31089:SF75">
    <property type="entry name" value="CYCLIC DOF FACTOR 2"/>
    <property type="match status" value="1"/>
</dbReference>
<dbReference type="InterPro" id="IPR045174">
    <property type="entry name" value="Dof"/>
</dbReference>
<dbReference type="PROSITE" id="PS50884">
    <property type="entry name" value="ZF_DOF_2"/>
    <property type="match status" value="1"/>
</dbReference>
<evidence type="ECO:0000256" key="4">
    <source>
        <dbReference type="ARBA" id="ARBA00023015"/>
    </source>
</evidence>
<keyword evidence="1" id="KW-0479">Metal-binding</keyword>
<evidence type="ECO:0000256" key="1">
    <source>
        <dbReference type="ARBA" id="ARBA00022723"/>
    </source>
</evidence>
<dbReference type="EMBL" id="QZWG01000013">
    <property type="protein sequence ID" value="RZB71134.1"/>
    <property type="molecule type" value="Genomic_DNA"/>
</dbReference>
<feature type="region of interest" description="Disordered" evidence="9">
    <location>
        <begin position="264"/>
        <end position="292"/>
    </location>
</feature>
<evidence type="ECO:0000256" key="3">
    <source>
        <dbReference type="ARBA" id="ARBA00022833"/>
    </source>
</evidence>
<dbReference type="GO" id="GO:0003700">
    <property type="term" value="F:DNA-binding transcription factor activity"/>
    <property type="evidence" value="ECO:0007669"/>
    <property type="project" value="InterPro"/>
</dbReference>
<comment type="subcellular location">
    <subcellularLocation>
        <location evidence="8">Nucleus</location>
    </subcellularLocation>
</comment>
<dbReference type="GO" id="GO:0008270">
    <property type="term" value="F:zinc ion binding"/>
    <property type="evidence" value="ECO:0007669"/>
    <property type="project" value="UniProtKB-KW"/>
</dbReference>
<dbReference type="PANTHER" id="PTHR31089">
    <property type="entry name" value="CYCLIC DOF FACTOR 2"/>
    <property type="match status" value="1"/>
</dbReference>
<sequence length="488" mass="53277">MLVAKDSTMMKLFGNTIPAPEIPAGAPAFSSGDVFGDSVGQNRGSSSVNGDGEEHEIQQDIMGEETTESKKEDEVTNLDTVSRSGEGSINPSTEKEDLTLKTSKKTEQEQGENSQNKTLRKPDKILPCPRCNSMDTKFCYYNNYNVNQPRHFCKNCMRYWTAGGVMRNVPVGAGRRKNKNFASQYRHITVPEAALSSSQPDLSNGVSNPSLNCNATLLAYGSDRPLCESMTSVLNLADKAVNNSTTNGFNGSEELEIPVTYVGGEKVNDDSNKSSDTSTKPTKGETTNRSQEQVIENCHPFPPHVPYFPGAPWPFPWNPAPWNSLVPLPPPFFPQGFTMPLYPAAAYWSLTIPGARSIPWLAQPSLLNTTVSNSGPNSLTLGKHSREENMHKSNGVAVEDEHSKENNKEKCLWVPKTLRIDDLGEAAKTSIWTTLGIKNNKADLFPGGGLFKSLPSQGGEKNRVIKNSPVPHANPAALSRSINFQETS</sequence>
<dbReference type="GO" id="GO:0003677">
    <property type="term" value="F:DNA binding"/>
    <property type="evidence" value="ECO:0007669"/>
    <property type="project" value="UniProtKB-UniRule"/>
</dbReference>
<dbReference type="Gramene" id="XM_028340322.1">
    <property type="protein sequence ID" value="XP_028196123.1"/>
    <property type="gene ID" value="LOC114381140"/>
</dbReference>
<feature type="compositionally biased region" description="Basic and acidic residues" evidence="9">
    <location>
        <begin position="93"/>
        <end position="108"/>
    </location>
</feature>
<dbReference type="Proteomes" id="UP000289340">
    <property type="component" value="Chromosome 13"/>
</dbReference>
<name>A0A445HBY7_GLYSO</name>
<comment type="caution">
    <text evidence="11">The sequence shown here is derived from an EMBL/GenBank/DDBJ whole genome shotgun (WGS) entry which is preliminary data.</text>
</comment>
<feature type="compositionally biased region" description="Polar residues" evidence="9">
    <location>
        <begin position="77"/>
        <end position="92"/>
    </location>
</feature>
<evidence type="ECO:0000256" key="8">
    <source>
        <dbReference type="PROSITE-ProRule" id="PRU00071"/>
    </source>
</evidence>
<organism evidence="11 12">
    <name type="scientific">Glycine soja</name>
    <name type="common">Wild soybean</name>
    <dbReference type="NCBI Taxonomy" id="3848"/>
    <lineage>
        <taxon>Eukaryota</taxon>
        <taxon>Viridiplantae</taxon>
        <taxon>Streptophyta</taxon>
        <taxon>Embryophyta</taxon>
        <taxon>Tracheophyta</taxon>
        <taxon>Spermatophyta</taxon>
        <taxon>Magnoliopsida</taxon>
        <taxon>eudicotyledons</taxon>
        <taxon>Gunneridae</taxon>
        <taxon>Pentapetalae</taxon>
        <taxon>rosids</taxon>
        <taxon>fabids</taxon>
        <taxon>Fabales</taxon>
        <taxon>Fabaceae</taxon>
        <taxon>Papilionoideae</taxon>
        <taxon>50 kb inversion clade</taxon>
        <taxon>NPAAA clade</taxon>
        <taxon>indigoferoid/millettioid clade</taxon>
        <taxon>Phaseoleae</taxon>
        <taxon>Glycine</taxon>
        <taxon>Glycine subgen. Soja</taxon>
    </lineage>
</organism>
<keyword evidence="4" id="KW-0805">Transcription regulation</keyword>
<dbReference type="AlphaFoldDB" id="A0A445HBY7"/>
<dbReference type="GO" id="GO:0005634">
    <property type="term" value="C:nucleus"/>
    <property type="evidence" value="ECO:0007669"/>
    <property type="project" value="UniProtKB-SubCell"/>
</dbReference>
<dbReference type="Pfam" id="PF02701">
    <property type="entry name" value="Zn_ribbon_Dof"/>
    <property type="match status" value="1"/>
</dbReference>
<keyword evidence="12" id="KW-1185">Reference proteome</keyword>
<feature type="domain" description="Dof-type" evidence="10">
    <location>
        <begin position="126"/>
        <end position="180"/>
    </location>
</feature>
<reference evidence="11 12" key="1">
    <citation type="submission" date="2018-09" db="EMBL/GenBank/DDBJ databases">
        <title>A high-quality reference genome of wild soybean provides a powerful tool to mine soybean genomes.</title>
        <authorList>
            <person name="Xie M."/>
            <person name="Chung C.Y.L."/>
            <person name="Li M.-W."/>
            <person name="Wong F.-L."/>
            <person name="Chan T.-F."/>
            <person name="Lam H.-M."/>
        </authorList>
    </citation>
    <scope>NUCLEOTIDE SEQUENCE [LARGE SCALE GENOMIC DNA]</scope>
    <source>
        <strain evidence="12">cv. W05</strain>
        <tissue evidence="11">Hypocotyl of etiolated seedlings</tissue>
    </source>
</reference>
<evidence type="ECO:0000313" key="11">
    <source>
        <dbReference type="EMBL" id="RZB71134.1"/>
    </source>
</evidence>
<evidence type="ECO:0000256" key="7">
    <source>
        <dbReference type="ARBA" id="ARBA00023242"/>
    </source>
</evidence>
<dbReference type="PROSITE" id="PS01361">
    <property type="entry name" value="ZF_DOF_1"/>
    <property type="match status" value="1"/>
</dbReference>
<keyword evidence="7 8" id="KW-0539">Nucleus</keyword>
<evidence type="ECO:0000256" key="9">
    <source>
        <dbReference type="SAM" id="MobiDB-lite"/>
    </source>
</evidence>
<evidence type="ECO:0000256" key="6">
    <source>
        <dbReference type="ARBA" id="ARBA00023163"/>
    </source>
</evidence>
<evidence type="ECO:0000256" key="2">
    <source>
        <dbReference type="ARBA" id="ARBA00022771"/>
    </source>
</evidence>
<keyword evidence="5 8" id="KW-0238">DNA-binding</keyword>
<feature type="region of interest" description="Disordered" evidence="9">
    <location>
        <begin position="28"/>
        <end position="122"/>
    </location>
</feature>
<gene>
    <name evidence="11" type="ORF">D0Y65_035880</name>
</gene>
<protein>
    <submittedName>
        <fullName evidence="11">Cyclic dof factor 2</fullName>
    </submittedName>
</protein>
<evidence type="ECO:0000259" key="10">
    <source>
        <dbReference type="PROSITE" id="PS50884"/>
    </source>
</evidence>
<dbReference type="InterPro" id="IPR003851">
    <property type="entry name" value="Znf_Dof"/>
</dbReference>
<evidence type="ECO:0000313" key="12">
    <source>
        <dbReference type="Proteomes" id="UP000289340"/>
    </source>
</evidence>
<keyword evidence="3" id="KW-0862">Zinc</keyword>